<keyword evidence="7" id="KW-1185">Reference proteome</keyword>
<evidence type="ECO:0000313" key="7">
    <source>
        <dbReference type="Proteomes" id="UP000467379"/>
    </source>
</evidence>
<keyword evidence="2" id="KW-0479">Metal-binding</keyword>
<dbReference type="Gene3D" id="2.40.40.20">
    <property type="match status" value="1"/>
</dbReference>
<dbReference type="Pfam" id="PF01568">
    <property type="entry name" value="Molydop_binding"/>
    <property type="match status" value="1"/>
</dbReference>
<dbReference type="RefSeq" id="WP_083130586.1">
    <property type="nucleotide sequence ID" value="NZ_AP022607.1"/>
</dbReference>
<dbReference type="SUPFAM" id="SSF50692">
    <property type="entry name" value="ADC-like"/>
    <property type="match status" value="1"/>
</dbReference>
<comment type="similarity">
    <text evidence="1">Belongs to the prokaryotic molybdopterin-containing oxidoreductase family.</text>
</comment>
<dbReference type="SUPFAM" id="SSF53706">
    <property type="entry name" value="Formate dehydrogenase/DMSO reductase, domains 1-3"/>
    <property type="match status" value="1"/>
</dbReference>
<dbReference type="Proteomes" id="UP000467379">
    <property type="component" value="Plasmid pJCM12687"/>
</dbReference>
<feature type="domain" description="4Fe-4S Mo/W bis-MGD-type" evidence="5">
    <location>
        <begin position="1"/>
        <end position="57"/>
    </location>
</feature>
<geneLocation type="plasmid" evidence="6 7">
    <name>pJCM12687</name>
</geneLocation>
<dbReference type="InterPro" id="IPR009010">
    <property type="entry name" value="Asp_de-COase-like_dom_sf"/>
</dbReference>
<evidence type="ECO:0000313" key="6">
    <source>
        <dbReference type="EMBL" id="BBZ15494.1"/>
    </source>
</evidence>
<dbReference type="PANTHER" id="PTHR43742:SF6">
    <property type="entry name" value="OXIDOREDUCTASE YYAE-RELATED"/>
    <property type="match status" value="1"/>
</dbReference>
<dbReference type="InterPro" id="IPR006657">
    <property type="entry name" value="MoPterin_dinucl-bd_dom"/>
</dbReference>
<protein>
    <submittedName>
        <fullName evidence="6">Oxidoreductase</fullName>
    </submittedName>
</protein>
<dbReference type="Pfam" id="PF04879">
    <property type="entry name" value="Molybdop_Fe4S4"/>
    <property type="match status" value="1"/>
</dbReference>
<evidence type="ECO:0000259" key="5">
    <source>
        <dbReference type="PROSITE" id="PS51669"/>
    </source>
</evidence>
<name>A0ABN6BFS5_9MYCO</name>
<dbReference type="PANTHER" id="PTHR43742">
    <property type="entry name" value="TRIMETHYLAMINE-N-OXIDE REDUCTASE"/>
    <property type="match status" value="1"/>
</dbReference>
<evidence type="ECO:0000256" key="1">
    <source>
        <dbReference type="ARBA" id="ARBA00010312"/>
    </source>
</evidence>
<proteinExistence type="inferred from homology"/>
<evidence type="ECO:0000256" key="3">
    <source>
        <dbReference type="ARBA" id="ARBA00023004"/>
    </source>
</evidence>
<organism evidence="6 7">
    <name type="scientific">Mycobacterium branderi</name>
    <dbReference type="NCBI Taxonomy" id="43348"/>
    <lineage>
        <taxon>Bacteria</taxon>
        <taxon>Bacillati</taxon>
        <taxon>Actinomycetota</taxon>
        <taxon>Actinomycetes</taxon>
        <taxon>Mycobacteriales</taxon>
        <taxon>Mycobacteriaceae</taxon>
        <taxon>Mycobacterium</taxon>
    </lineage>
</organism>
<evidence type="ECO:0000256" key="2">
    <source>
        <dbReference type="ARBA" id="ARBA00022723"/>
    </source>
</evidence>
<reference evidence="6 7" key="1">
    <citation type="journal article" date="2019" name="Emerg. Microbes Infect.">
        <title>Comprehensive subspecies identification of 175 nontuberculous mycobacteria species based on 7547 genomic profiles.</title>
        <authorList>
            <person name="Matsumoto Y."/>
            <person name="Kinjo T."/>
            <person name="Motooka D."/>
            <person name="Nabeya D."/>
            <person name="Jung N."/>
            <person name="Uechi K."/>
            <person name="Horii T."/>
            <person name="Iida T."/>
            <person name="Fujita J."/>
            <person name="Nakamura S."/>
        </authorList>
    </citation>
    <scope>NUCLEOTIDE SEQUENCE [LARGE SCALE GENOMIC DNA]</scope>
    <source>
        <strain evidence="6 7">JCM 12687</strain>
        <plasmid evidence="6">pJCM12687</plasmid>
    </source>
</reference>
<dbReference type="Gene3D" id="3.40.50.740">
    <property type="match status" value="1"/>
</dbReference>
<dbReference type="EMBL" id="AP022607">
    <property type="protein sequence ID" value="BBZ15494.1"/>
    <property type="molecule type" value="Genomic_DNA"/>
</dbReference>
<dbReference type="PROSITE" id="PS51669">
    <property type="entry name" value="4FE4S_MOW_BIS_MGD"/>
    <property type="match status" value="1"/>
</dbReference>
<dbReference type="InterPro" id="IPR050612">
    <property type="entry name" value="Prok_Mopterin_Oxidored"/>
</dbReference>
<dbReference type="SMART" id="SM00926">
    <property type="entry name" value="Molybdop_Fe4S4"/>
    <property type="match status" value="1"/>
</dbReference>
<keyword evidence="4" id="KW-0411">Iron-sulfur</keyword>
<dbReference type="Pfam" id="PF00384">
    <property type="entry name" value="Molybdopterin"/>
    <property type="match status" value="1"/>
</dbReference>
<accession>A0ABN6BFS5</accession>
<dbReference type="InterPro" id="IPR006656">
    <property type="entry name" value="Mopterin_OxRdtase"/>
</dbReference>
<sequence length="718" mass="78107">MHEVHTNCRICAQRCGVTVTVQDNRAVRIGPDKQNPLSWRDFCVKARTAAELVEHPRRIVAPMRRAGDRYVQATYADAFAEIGEALRAVVNRGGPDAVGCYFGNPAGFNPSAIPALMRFMGALGSHSIFNWGSVDTNAKAVVNGEMYGVTLLPLIPDVDDCDCFLFVGANPAESKMNWITSVPNGWRRILARVQRGADLIVLDPYRTASAAAATAHSAVLPGQDWAFLLGMLKVIFDNGLHDRAACEAEHGLEDLRRLADDARLPHLAARAGVEPDAIESAGLAFGRARTAIATARTGASQTSRGTLAMWLTEVLNVITGNWDRPGGRYFQPGYTEPHLPAYDPDPHVSRVAGRPAIEGCHSMAELPGEILTPGHGQIRALFIDHGNPVVSGPEGAALDAALADLELLVSVDMLQRESHRRAHWLIPGTHWLERAELAPHISIHQELPFAQYAAAAVQPPGQVRPEWEFYLGLGRALELPGYGPNDPVYSPEDMWRGAIERGGRITWDEIVAHPHGIILGGREFGHARHVLRTPDQRIQLAPWRFVTETRRQLACPPDARPEGLPFRLGNRRRNSSMNSFLNDLPGTRRLVDRNKAEIHRIDAQRLGLKDGDRVRVRSATATIELEVAVTDAPRPGVVIVEHGWGSRVFDPIGAGSPDVLGANRNLLTAATEIDPLSQMLAFNETWVALEPVACGGGHESTVRVVRRGTPAGSGAAAI</sequence>
<keyword evidence="6" id="KW-0614">Plasmid</keyword>
<dbReference type="Gene3D" id="3.40.228.10">
    <property type="entry name" value="Dimethylsulfoxide Reductase, domain 2"/>
    <property type="match status" value="1"/>
</dbReference>
<keyword evidence="3" id="KW-0408">Iron</keyword>
<gene>
    <name evidence="6" type="ORF">MBRA_56890</name>
</gene>
<dbReference type="InterPro" id="IPR006963">
    <property type="entry name" value="Mopterin_OxRdtase_4Fe-4S_dom"/>
</dbReference>
<evidence type="ECO:0000256" key="4">
    <source>
        <dbReference type="ARBA" id="ARBA00023014"/>
    </source>
</evidence>
<dbReference type="Gene3D" id="2.20.25.90">
    <property type="entry name" value="ADC-like domains"/>
    <property type="match status" value="1"/>
</dbReference>